<sequence length="78" mass="8511">MLPSTSSSSAAAAADMIKARTYNVLLNFRVEDTRNGSANDEDLRRGDEISRGIKQMRPSLDSAHLFARGIGLNAFVVR</sequence>
<accession>A0A0B0NJF0</accession>
<name>A0A0B0NJF0_GOSAR</name>
<keyword evidence="1" id="KW-0645">Protease</keyword>
<keyword evidence="2" id="KW-1185">Reference proteome</keyword>
<reference evidence="2" key="1">
    <citation type="submission" date="2014-09" db="EMBL/GenBank/DDBJ databases">
        <authorList>
            <person name="Mudge J."/>
            <person name="Ramaraj T."/>
            <person name="Lindquist I.E."/>
            <person name="Bharti A.K."/>
            <person name="Sundararajan A."/>
            <person name="Cameron C.T."/>
            <person name="Woodward J.E."/>
            <person name="May G.D."/>
            <person name="Brubaker C."/>
            <person name="Broadhvest J."/>
            <person name="Wilkins T.A."/>
        </authorList>
    </citation>
    <scope>NUCLEOTIDE SEQUENCE</scope>
    <source>
        <strain evidence="2">cv. AKA8401</strain>
    </source>
</reference>
<dbReference type="EMBL" id="KN402062">
    <property type="protein sequence ID" value="KHG14673.1"/>
    <property type="molecule type" value="Genomic_DNA"/>
</dbReference>
<dbReference type="Proteomes" id="UP000032142">
    <property type="component" value="Unassembled WGS sequence"/>
</dbReference>
<protein>
    <submittedName>
        <fullName evidence="1">Putative Xaa-Pro aminopeptidase</fullName>
    </submittedName>
</protein>
<keyword evidence="1" id="KW-0378">Hydrolase</keyword>
<keyword evidence="1" id="KW-0031">Aminopeptidase</keyword>
<dbReference type="GO" id="GO:0004177">
    <property type="term" value="F:aminopeptidase activity"/>
    <property type="evidence" value="ECO:0007669"/>
    <property type="project" value="UniProtKB-KW"/>
</dbReference>
<dbReference type="AlphaFoldDB" id="A0A0B0NJF0"/>
<evidence type="ECO:0000313" key="2">
    <source>
        <dbReference type="Proteomes" id="UP000032142"/>
    </source>
</evidence>
<proteinExistence type="predicted"/>
<gene>
    <name evidence="1" type="ORF">F383_20490</name>
</gene>
<organism evidence="1 2">
    <name type="scientific">Gossypium arboreum</name>
    <name type="common">Tree cotton</name>
    <name type="synonym">Gossypium nanking</name>
    <dbReference type="NCBI Taxonomy" id="29729"/>
    <lineage>
        <taxon>Eukaryota</taxon>
        <taxon>Viridiplantae</taxon>
        <taxon>Streptophyta</taxon>
        <taxon>Embryophyta</taxon>
        <taxon>Tracheophyta</taxon>
        <taxon>Spermatophyta</taxon>
        <taxon>Magnoliopsida</taxon>
        <taxon>eudicotyledons</taxon>
        <taxon>Gunneridae</taxon>
        <taxon>Pentapetalae</taxon>
        <taxon>rosids</taxon>
        <taxon>malvids</taxon>
        <taxon>Malvales</taxon>
        <taxon>Malvaceae</taxon>
        <taxon>Malvoideae</taxon>
        <taxon>Gossypium</taxon>
    </lineage>
</organism>
<evidence type="ECO:0000313" key="1">
    <source>
        <dbReference type="EMBL" id="KHG14673.1"/>
    </source>
</evidence>